<dbReference type="InterPro" id="IPR001054">
    <property type="entry name" value="A/G_cyclase"/>
</dbReference>
<organism evidence="4 5">
    <name type="scientific">Piscinibacter koreensis</name>
    <dbReference type="NCBI Taxonomy" id="2742824"/>
    <lineage>
        <taxon>Bacteria</taxon>
        <taxon>Pseudomonadati</taxon>
        <taxon>Pseudomonadota</taxon>
        <taxon>Betaproteobacteria</taxon>
        <taxon>Burkholderiales</taxon>
        <taxon>Sphaerotilaceae</taxon>
        <taxon>Piscinibacter</taxon>
    </lineage>
</organism>
<keyword evidence="5" id="KW-1185">Reference proteome</keyword>
<dbReference type="Pfam" id="PF13191">
    <property type="entry name" value="AAA_16"/>
    <property type="match status" value="1"/>
</dbReference>
<dbReference type="SMART" id="SM00044">
    <property type="entry name" value="CYCc"/>
    <property type="match status" value="1"/>
</dbReference>
<dbReference type="GO" id="GO:0005737">
    <property type="term" value="C:cytoplasm"/>
    <property type="evidence" value="ECO:0007669"/>
    <property type="project" value="TreeGrafter"/>
</dbReference>
<reference evidence="4 5" key="1">
    <citation type="submission" date="2020-06" db="EMBL/GenBank/DDBJ databases">
        <title>Schlegella sp. ID0723 isolated from air conditioner.</title>
        <authorList>
            <person name="Kim D.Y."/>
            <person name="Kim D.-U."/>
        </authorList>
    </citation>
    <scope>NUCLEOTIDE SEQUENCE [LARGE SCALE GENOMIC DNA]</scope>
    <source>
        <strain evidence="4 5">ID0723</strain>
    </source>
</reference>
<evidence type="ECO:0000313" key="5">
    <source>
        <dbReference type="Proteomes" id="UP000529637"/>
    </source>
</evidence>
<feature type="domain" description="Guanylate cyclase" evidence="3">
    <location>
        <begin position="13"/>
        <end position="144"/>
    </location>
</feature>
<dbReference type="Proteomes" id="UP000529637">
    <property type="component" value="Unassembled WGS sequence"/>
</dbReference>
<dbReference type="SUPFAM" id="SSF48452">
    <property type="entry name" value="TPR-like"/>
    <property type="match status" value="1"/>
</dbReference>
<dbReference type="GO" id="GO:0004016">
    <property type="term" value="F:adenylate cyclase activity"/>
    <property type="evidence" value="ECO:0007669"/>
    <property type="project" value="TreeGrafter"/>
</dbReference>
<protein>
    <submittedName>
        <fullName evidence="4">AAA family ATPase</fullName>
    </submittedName>
</protein>
<dbReference type="RefSeq" id="WP_176068259.1">
    <property type="nucleotide sequence ID" value="NZ_JABWMJ010000003.1"/>
</dbReference>
<dbReference type="EMBL" id="JABWMJ010000003">
    <property type="protein sequence ID" value="NUZ05896.1"/>
    <property type="molecule type" value="Genomic_DNA"/>
</dbReference>
<evidence type="ECO:0000256" key="1">
    <source>
        <dbReference type="ARBA" id="ARBA00022741"/>
    </source>
</evidence>
<evidence type="ECO:0000259" key="3">
    <source>
        <dbReference type="PROSITE" id="PS50125"/>
    </source>
</evidence>
<dbReference type="PROSITE" id="PS50125">
    <property type="entry name" value="GUANYLATE_CYCLASE_2"/>
    <property type="match status" value="1"/>
</dbReference>
<dbReference type="Gene3D" id="3.40.50.300">
    <property type="entry name" value="P-loop containing nucleotide triphosphate hydrolases"/>
    <property type="match status" value="1"/>
</dbReference>
<dbReference type="GO" id="GO:0035556">
    <property type="term" value="P:intracellular signal transduction"/>
    <property type="evidence" value="ECO:0007669"/>
    <property type="project" value="InterPro"/>
</dbReference>
<evidence type="ECO:0000256" key="2">
    <source>
        <dbReference type="ARBA" id="ARBA00022840"/>
    </source>
</evidence>
<proteinExistence type="predicted"/>
<name>A0A7Y6NMF9_9BURK</name>
<dbReference type="Pfam" id="PF00211">
    <property type="entry name" value="Guanylate_cyc"/>
    <property type="match status" value="1"/>
</dbReference>
<dbReference type="InterPro" id="IPR029787">
    <property type="entry name" value="Nucleotide_cyclase"/>
</dbReference>
<gene>
    <name evidence="4" type="ORF">HQN59_08970</name>
</gene>
<sequence length="1015" mass="109204">MQTASETRRCHVTLLFTDLSGSSSLGTTMEAELYADLLESMRARCRDIVRRHGGSVARVQGDGVLVIFGLPLPREDDGRRAVETALELHHSVEAITLPGLAYAGRTLRLHSGIHSGLALVRQGNAQSGAVEVLGDAPNTAANLCNTAAVGEILVTAETLGPHAHFFVTEPCRAIVKGRSTPLAAYRVLERRTLHRRFDAHAARGLAPFVGRESEQRQLVAEVLAKHEVPRCIAVVGEPGLGKTRLMEEVLRSVRGPNCLVLNGYCESYLSAEPLQPFMQILRAVVGMKPDLPASEATSAVENAFADQVSIDAPTREALLGLLALGGGEAGRTLRAGSAVAAFAALIQALAAGRRLVLALDDWQWADELSQRVLDAVLDMSRPVLVLLSSRSDGEGVLPRGASPMVLAPLSLEQTCRTVAHLLPQSDPFLAADIHRYAGGVPLFIEELCHSAAAQPLVLPAPNRLGSAWMAALVESRIERLPPDQRRIVSAAAVIGNVFPGWLLEKLTGHGEASPLVGALAGNDFIFHAGQAGMLRFKHGLTRDVVYQLVGLRERKALHLAAAEAIASRGIDNPHDEALEALAYHYAAADLPAEAARFAELAGDKAMATSALDRARAQYAAALDARDARGLTSREDRLAWCHAAEKLGMACVWDPLALAEGVAIFERSVALAREALEPRALARAEYWLSYIHYAKGNAPEALEHGNASLRLAREVDDAPLADQVQATLGQTLATAGRYDEALTLLGSALDSKRSRGRPGSNLAVGSAYALACKGSILGDRGDFDAAQEAFDEALSLVGNAEHQVGSSVRNWISAVYQWQGRWDDAERVAAASMHIAELCRSRQLLAMSRALWGFAQWRLHGDPVAVQTIAEATAWIEARKGALVTSLNYGWLVAVHARCGHEDEMRRHAARLLLRVRRHDRLGEAMGWRALARAAIRAGAFPRARQCMARAETCAALRGSAHEAARNQLARAELAAAGGDLAAVRQHLDVAQEAFERMRMRWHAARAEALRARTSA</sequence>
<dbReference type="InterPro" id="IPR011990">
    <property type="entry name" value="TPR-like_helical_dom_sf"/>
</dbReference>
<dbReference type="PANTHER" id="PTHR16305:SF28">
    <property type="entry name" value="GUANYLATE CYCLASE DOMAIN-CONTAINING PROTEIN"/>
    <property type="match status" value="1"/>
</dbReference>
<keyword evidence="1" id="KW-0547">Nucleotide-binding</keyword>
<dbReference type="Gene3D" id="3.30.70.1230">
    <property type="entry name" value="Nucleotide cyclase"/>
    <property type="match status" value="1"/>
</dbReference>
<dbReference type="InterPro" id="IPR027417">
    <property type="entry name" value="P-loop_NTPase"/>
</dbReference>
<keyword evidence="2" id="KW-0067">ATP-binding</keyword>
<dbReference type="SUPFAM" id="SSF55073">
    <property type="entry name" value="Nucleotide cyclase"/>
    <property type="match status" value="1"/>
</dbReference>
<dbReference type="GO" id="GO:0005524">
    <property type="term" value="F:ATP binding"/>
    <property type="evidence" value="ECO:0007669"/>
    <property type="project" value="UniProtKB-KW"/>
</dbReference>
<dbReference type="SMART" id="SM00028">
    <property type="entry name" value="TPR"/>
    <property type="match status" value="3"/>
</dbReference>
<dbReference type="AlphaFoldDB" id="A0A7Y6NMF9"/>
<evidence type="ECO:0000313" key="4">
    <source>
        <dbReference type="EMBL" id="NUZ05896.1"/>
    </source>
</evidence>
<dbReference type="CDD" id="cd07302">
    <property type="entry name" value="CHD"/>
    <property type="match status" value="1"/>
</dbReference>
<dbReference type="Pfam" id="PF13424">
    <property type="entry name" value="TPR_12"/>
    <property type="match status" value="1"/>
</dbReference>
<accession>A0A7Y6NMF9</accession>
<dbReference type="GO" id="GO:0009190">
    <property type="term" value="P:cyclic nucleotide biosynthetic process"/>
    <property type="evidence" value="ECO:0007669"/>
    <property type="project" value="InterPro"/>
</dbReference>
<dbReference type="InterPro" id="IPR041664">
    <property type="entry name" value="AAA_16"/>
</dbReference>
<dbReference type="InterPro" id="IPR019734">
    <property type="entry name" value="TPR_rpt"/>
</dbReference>
<dbReference type="Gene3D" id="1.25.40.10">
    <property type="entry name" value="Tetratricopeptide repeat domain"/>
    <property type="match status" value="2"/>
</dbReference>
<dbReference type="PANTHER" id="PTHR16305">
    <property type="entry name" value="TESTICULAR SOLUBLE ADENYLYL CYCLASE"/>
    <property type="match status" value="1"/>
</dbReference>
<comment type="caution">
    <text evidence="4">The sequence shown here is derived from an EMBL/GenBank/DDBJ whole genome shotgun (WGS) entry which is preliminary data.</text>
</comment>
<dbReference type="SUPFAM" id="SSF52540">
    <property type="entry name" value="P-loop containing nucleoside triphosphate hydrolases"/>
    <property type="match status" value="1"/>
</dbReference>